<dbReference type="Pfam" id="PF00127">
    <property type="entry name" value="Copper-bind"/>
    <property type="match status" value="1"/>
</dbReference>
<keyword evidence="6" id="KW-1185">Reference proteome</keyword>
<evidence type="ECO:0000313" key="6">
    <source>
        <dbReference type="Proteomes" id="UP001497453"/>
    </source>
</evidence>
<reference evidence="6" key="1">
    <citation type="submission" date="2024-04" db="EMBL/GenBank/DDBJ databases">
        <authorList>
            <person name="Shaw F."/>
            <person name="Minotto A."/>
        </authorList>
    </citation>
    <scope>NUCLEOTIDE SEQUENCE [LARGE SCALE GENOMIC DNA]</scope>
</reference>
<proteinExistence type="predicted"/>
<gene>
    <name evidence="5" type="ORF">GFSPODELE1_LOCUS4865</name>
</gene>
<dbReference type="CDD" id="cd00920">
    <property type="entry name" value="Cupredoxin"/>
    <property type="match status" value="1"/>
</dbReference>
<evidence type="ECO:0000313" key="5">
    <source>
        <dbReference type="EMBL" id="CAL1704121.1"/>
    </source>
</evidence>
<feature type="domain" description="Blue (type 1) copper" evidence="4">
    <location>
        <begin position="178"/>
        <end position="272"/>
    </location>
</feature>
<dbReference type="InterPro" id="IPR008972">
    <property type="entry name" value="Cupredoxin"/>
</dbReference>
<evidence type="ECO:0000256" key="2">
    <source>
        <dbReference type="ARBA" id="ARBA00023008"/>
    </source>
</evidence>
<protein>
    <recommendedName>
        <fullName evidence="4">Blue (type 1) copper domain-containing protein</fullName>
    </recommendedName>
</protein>
<name>A0ABP1D8D3_9APHY</name>
<dbReference type="InterPro" id="IPR052953">
    <property type="entry name" value="Ser-rich/MCO-related"/>
</dbReference>
<keyword evidence="2" id="KW-0186">Copper</keyword>
<dbReference type="SUPFAM" id="SSF49503">
    <property type="entry name" value="Cupredoxins"/>
    <property type="match status" value="1"/>
</dbReference>
<sequence length="357" mass="36495">MASRSVWVFLGIRPRPAFSRRNFTNSPALDWSQHVFTLFCANNKSHIFGSYAREIASILSPHLLDRSFPIHGHPSRLIGRLTFYTARCIRLSIGLLSRIAAHSHIFVWLYSNISILVGAIRLLLLSAAFSTSPIHLLFKALASPQYGGGYGAPAGGSTTSSSAAPAASAPADTAGHHNVQVGANGLTFEPANITASVGDLVTFLFSSSTPHSVTQSTFADPCTPLTGSNGTGFDSGVTTGTQFTINVTDASKPIWFFCKFPGHCGAGMVGSINAPSSGNTFDNFLSNAKQIGSSEPSISDSGAVTGGVGALATAGPTSASAPAPSSTGGSNSSGAGRIAVNGGVALVAAAVAFAFAA</sequence>
<evidence type="ECO:0000256" key="1">
    <source>
        <dbReference type="ARBA" id="ARBA00022723"/>
    </source>
</evidence>
<dbReference type="Proteomes" id="UP001497453">
    <property type="component" value="Chromosome 3"/>
</dbReference>
<feature type="region of interest" description="Disordered" evidence="3">
    <location>
        <begin position="314"/>
        <end position="333"/>
    </location>
</feature>
<dbReference type="InterPro" id="IPR000923">
    <property type="entry name" value="BlueCu_1"/>
</dbReference>
<evidence type="ECO:0000256" key="3">
    <source>
        <dbReference type="SAM" id="MobiDB-lite"/>
    </source>
</evidence>
<organism evidence="5 6">
    <name type="scientific">Somion occarium</name>
    <dbReference type="NCBI Taxonomy" id="3059160"/>
    <lineage>
        <taxon>Eukaryota</taxon>
        <taxon>Fungi</taxon>
        <taxon>Dikarya</taxon>
        <taxon>Basidiomycota</taxon>
        <taxon>Agaricomycotina</taxon>
        <taxon>Agaricomycetes</taxon>
        <taxon>Polyporales</taxon>
        <taxon>Cerrenaceae</taxon>
        <taxon>Somion</taxon>
    </lineage>
</organism>
<dbReference type="PANTHER" id="PTHR34883:SF15">
    <property type="entry name" value="EXTRACELLULAR SERINE-RICH PROTEIN"/>
    <property type="match status" value="1"/>
</dbReference>
<evidence type="ECO:0000259" key="4">
    <source>
        <dbReference type="Pfam" id="PF00127"/>
    </source>
</evidence>
<dbReference type="EMBL" id="OZ037946">
    <property type="protein sequence ID" value="CAL1704121.1"/>
    <property type="molecule type" value="Genomic_DNA"/>
</dbReference>
<dbReference type="PANTHER" id="PTHR34883">
    <property type="entry name" value="SERINE-RICH PROTEIN, PUTATIVE-RELATED-RELATED"/>
    <property type="match status" value="1"/>
</dbReference>
<keyword evidence="1" id="KW-0479">Metal-binding</keyword>
<accession>A0ABP1D8D3</accession>
<dbReference type="Gene3D" id="2.60.40.420">
    <property type="entry name" value="Cupredoxins - blue copper proteins"/>
    <property type="match status" value="1"/>
</dbReference>